<dbReference type="Proteomes" id="UP000199308">
    <property type="component" value="Unassembled WGS sequence"/>
</dbReference>
<organism evidence="2 3">
    <name type="scientific">Thalassotalea agarivorans</name>
    <name type="common">Thalassomonas agarivorans</name>
    <dbReference type="NCBI Taxonomy" id="349064"/>
    <lineage>
        <taxon>Bacteria</taxon>
        <taxon>Pseudomonadati</taxon>
        <taxon>Pseudomonadota</taxon>
        <taxon>Gammaproteobacteria</taxon>
        <taxon>Alteromonadales</taxon>
        <taxon>Colwelliaceae</taxon>
        <taxon>Thalassotalea</taxon>
    </lineage>
</organism>
<keyword evidence="1" id="KW-0812">Transmembrane</keyword>
<name>A0A1I0FFI7_THASX</name>
<proteinExistence type="predicted"/>
<dbReference type="InterPro" id="IPR006696">
    <property type="entry name" value="DUF423"/>
</dbReference>
<keyword evidence="3" id="KW-1185">Reference proteome</keyword>
<dbReference type="EMBL" id="FOHK01000009">
    <property type="protein sequence ID" value="SET56672.1"/>
    <property type="molecule type" value="Genomic_DNA"/>
</dbReference>
<sequence>MKSTASVNLFIGLNGLFLVIFSALFSHGAFAVANPKGVVIALAFHAFHLCVMWLCHLSKGKLIKFAEMFFLSGIILFSFTIYIKSTMAIDFIGKLTPVGGVCFMIAWLLIAVSGIRKK</sequence>
<protein>
    <submittedName>
        <fullName evidence="2">Uncharacterized membrane protein YgdD, TMEM256/DUF423 family</fullName>
    </submittedName>
</protein>
<reference evidence="2 3" key="1">
    <citation type="submission" date="2016-10" db="EMBL/GenBank/DDBJ databases">
        <authorList>
            <person name="de Groot N.N."/>
        </authorList>
    </citation>
    <scope>NUCLEOTIDE SEQUENCE [LARGE SCALE GENOMIC DNA]</scope>
    <source>
        <strain evidence="2 3">DSM 19706</strain>
    </source>
</reference>
<gene>
    <name evidence="2" type="ORF">SAMN05660429_02102</name>
</gene>
<evidence type="ECO:0000313" key="3">
    <source>
        <dbReference type="Proteomes" id="UP000199308"/>
    </source>
</evidence>
<evidence type="ECO:0000256" key="1">
    <source>
        <dbReference type="SAM" id="Phobius"/>
    </source>
</evidence>
<accession>A0A1I0FFI7</accession>
<feature type="transmembrane region" description="Helical" evidence="1">
    <location>
        <begin position="95"/>
        <end position="115"/>
    </location>
</feature>
<feature type="transmembrane region" description="Helical" evidence="1">
    <location>
        <begin position="37"/>
        <end position="55"/>
    </location>
</feature>
<keyword evidence="1" id="KW-0472">Membrane</keyword>
<feature type="transmembrane region" description="Helical" evidence="1">
    <location>
        <begin position="62"/>
        <end position="83"/>
    </location>
</feature>
<dbReference type="RefSeq" id="WP_093329952.1">
    <property type="nucleotide sequence ID" value="NZ_AP027363.1"/>
</dbReference>
<dbReference type="Pfam" id="PF04241">
    <property type="entry name" value="DUF423"/>
    <property type="match status" value="1"/>
</dbReference>
<keyword evidence="1" id="KW-1133">Transmembrane helix</keyword>
<dbReference type="STRING" id="349064.SAMN05660429_02102"/>
<dbReference type="OrthoDB" id="9802121at2"/>
<feature type="transmembrane region" description="Helical" evidence="1">
    <location>
        <begin position="7"/>
        <end position="25"/>
    </location>
</feature>
<dbReference type="AlphaFoldDB" id="A0A1I0FFI7"/>
<evidence type="ECO:0000313" key="2">
    <source>
        <dbReference type="EMBL" id="SET56672.1"/>
    </source>
</evidence>